<reference evidence="2" key="1">
    <citation type="journal article" date="2024" name="Front. Bioeng. Biotechnol.">
        <title>Genome-scale model development and genomic sequencing of the oleaginous clade Lipomyces.</title>
        <authorList>
            <person name="Czajka J.J."/>
            <person name="Han Y."/>
            <person name="Kim J."/>
            <person name="Mondo S.J."/>
            <person name="Hofstad B.A."/>
            <person name="Robles A."/>
            <person name="Haridas S."/>
            <person name="Riley R."/>
            <person name="LaButti K."/>
            <person name="Pangilinan J."/>
            <person name="Andreopoulos W."/>
            <person name="Lipzen A."/>
            <person name="Yan J."/>
            <person name="Wang M."/>
            <person name="Ng V."/>
            <person name="Grigoriev I.V."/>
            <person name="Spatafora J.W."/>
            <person name="Magnuson J.K."/>
            <person name="Baker S.E."/>
            <person name="Pomraning K.R."/>
        </authorList>
    </citation>
    <scope>NUCLEOTIDE SEQUENCE [LARGE SCALE GENOMIC DNA]</scope>
    <source>
        <strain evidence="2">CBS 10300</strain>
    </source>
</reference>
<proteinExistence type="predicted"/>
<dbReference type="Proteomes" id="UP001489719">
    <property type="component" value="Unassembled WGS sequence"/>
</dbReference>
<sequence length="571" mass="62632">MPPSRKPKQSLSQSKRDRDQQRSSKKPSSSKKNFVPQTEDDFLYVGSLEEEHGDRWVVGDPDKAHRFYLHALELYDTCLSRFEKSFDAAYNKCRLEFHIYQLFYSRTILSTPFGNDQPSVSAITAAKRQDRVSVLSKILHDHEVALQLALKHGAPDTQAGPPSDLLFNMAQVQLSIAEEQYAAAPYRAAMETFERTWVGQEAELDKLRQDLANMTDDASSEAENGSQHGGEGQEQEEYATVIEPTTYTSLLETATAQLACLIPIYTISLSFSVNSKGPSEDAEQLARAGTVCMQRVATLIANRQQLEIKESEIRDSALIVARYVLVSGYPFTDESCRPAANLDRLTGMWTPVSEVESPSPLDFDIELLPAQGLTGPQSTSLREILSFMPLTSPRYLAQADMFTQFGIIAGGDSDGDLAWRALTLASQLLSTALSALLKETNPTAGAGNTAVVGASSLPSTKLAQIRIWTTRGDVDILRSSLSQISSPADKNRTVLRKNAEIYYKNAMKLAAGLESDPEVVDAAGEAKVKCGLILADRDAILSVPRWQEVVAEAIDDAVVSESEVRDVLGEI</sequence>
<dbReference type="EMBL" id="MU970051">
    <property type="protein sequence ID" value="KAK9324368.1"/>
    <property type="molecule type" value="Genomic_DNA"/>
</dbReference>
<evidence type="ECO:0000313" key="1">
    <source>
        <dbReference type="EMBL" id="KAK9324368.1"/>
    </source>
</evidence>
<gene>
    <name evidence="1" type="ORF">V1517DRAFT_317907</name>
</gene>
<accession>A0ACC3TW30</accession>
<protein>
    <submittedName>
        <fullName evidence="1">Uncharacterized protein</fullName>
    </submittedName>
</protein>
<organism evidence="1 2">
    <name type="scientific">Lipomyces orientalis</name>
    <dbReference type="NCBI Taxonomy" id="1233043"/>
    <lineage>
        <taxon>Eukaryota</taxon>
        <taxon>Fungi</taxon>
        <taxon>Dikarya</taxon>
        <taxon>Ascomycota</taxon>
        <taxon>Saccharomycotina</taxon>
        <taxon>Lipomycetes</taxon>
        <taxon>Lipomycetales</taxon>
        <taxon>Lipomycetaceae</taxon>
        <taxon>Lipomyces</taxon>
    </lineage>
</organism>
<keyword evidence="2" id="KW-1185">Reference proteome</keyword>
<evidence type="ECO:0000313" key="2">
    <source>
        <dbReference type="Proteomes" id="UP001489719"/>
    </source>
</evidence>
<name>A0ACC3TW30_9ASCO</name>
<comment type="caution">
    <text evidence="1">The sequence shown here is derived from an EMBL/GenBank/DDBJ whole genome shotgun (WGS) entry which is preliminary data.</text>
</comment>